<sequence>MSSNTAPPDLGRRLRRWRLGLATLFGRQPKGFFIPCSYADEVPDELAPYAGHEALFRASEPVFQAVLDVIDSYRDALLAIGATERDSPPPQPRWDQGWFARLDAAAAYAMVRARQPARIVEVGSGHSTRFMIRAAVDGDLALEFTAIDPAPRAAISELGITHLEQTVQEAGTEPYRDLAEGDILFIDSSHIAMPGTDVDFLVNQVLPCLPPGVLVHIHDICLPDPYPAEWGWRGYNEQQVVAPLLTAGGFKPVFASHYAATRMAEKVAATVIGQLPLRDGTPETSLWLEKASQPLAYL</sequence>
<organism evidence="1 2">
    <name type="scientific">Inquilinus limosus MP06</name>
    <dbReference type="NCBI Taxonomy" id="1398085"/>
    <lineage>
        <taxon>Bacteria</taxon>
        <taxon>Pseudomonadati</taxon>
        <taxon>Pseudomonadota</taxon>
        <taxon>Alphaproteobacteria</taxon>
        <taxon>Rhodospirillales</taxon>
        <taxon>Rhodospirillaceae</taxon>
        <taxon>Inquilinus</taxon>
    </lineage>
</organism>
<proteinExistence type="predicted"/>
<dbReference type="OrthoDB" id="9795498at2"/>
<evidence type="ECO:0008006" key="3">
    <source>
        <dbReference type="Google" id="ProtNLM"/>
    </source>
</evidence>
<dbReference type="Gene3D" id="3.40.50.150">
    <property type="entry name" value="Vaccinia Virus protein VP39"/>
    <property type="match status" value="1"/>
</dbReference>
<dbReference type="Pfam" id="PF13578">
    <property type="entry name" value="Methyltransf_24"/>
    <property type="match status" value="1"/>
</dbReference>
<evidence type="ECO:0000313" key="1">
    <source>
        <dbReference type="EMBL" id="KGM33168.1"/>
    </source>
</evidence>
<dbReference type="SUPFAM" id="SSF53335">
    <property type="entry name" value="S-adenosyl-L-methionine-dependent methyltransferases"/>
    <property type="match status" value="1"/>
</dbReference>
<name>A0A0A0D5N0_9PROT</name>
<reference evidence="1 2" key="1">
    <citation type="submission" date="2014-01" db="EMBL/GenBank/DDBJ databases">
        <title>Genome sequence determination for a cystic fibrosis isolate, Inquilinus limosus.</title>
        <authorList>
            <person name="Pino M."/>
            <person name="Di Conza J."/>
            <person name="Gutkind G."/>
        </authorList>
    </citation>
    <scope>NUCLEOTIDE SEQUENCE [LARGE SCALE GENOMIC DNA]</scope>
    <source>
        <strain evidence="1 2">MP06</strain>
    </source>
</reference>
<dbReference type="AlphaFoldDB" id="A0A0A0D5N0"/>
<dbReference type="Proteomes" id="UP000029995">
    <property type="component" value="Unassembled WGS sequence"/>
</dbReference>
<dbReference type="EMBL" id="JANX01000216">
    <property type="protein sequence ID" value="KGM33168.1"/>
    <property type="molecule type" value="Genomic_DNA"/>
</dbReference>
<accession>A0A0A0D5N0</accession>
<comment type="caution">
    <text evidence="1">The sequence shown here is derived from an EMBL/GenBank/DDBJ whole genome shotgun (WGS) entry which is preliminary data.</text>
</comment>
<protein>
    <recommendedName>
        <fullName evidence="3">Methyltransferase</fullName>
    </recommendedName>
</protein>
<evidence type="ECO:0000313" key="2">
    <source>
        <dbReference type="Proteomes" id="UP000029995"/>
    </source>
</evidence>
<dbReference type="InterPro" id="IPR029063">
    <property type="entry name" value="SAM-dependent_MTases_sf"/>
</dbReference>
<gene>
    <name evidence="1" type="ORF">P409_17275</name>
</gene>
<dbReference type="RefSeq" id="WP_034840079.1">
    <property type="nucleotide sequence ID" value="NZ_JANX01000216.1"/>
</dbReference>